<protein>
    <recommendedName>
        <fullName evidence="5">Importin N-terminal domain-containing protein</fullName>
    </recommendedName>
</protein>
<dbReference type="Pfam" id="PF25758">
    <property type="entry name" value="TPR_IPO11"/>
    <property type="match status" value="1"/>
</dbReference>
<dbReference type="GO" id="GO:0005635">
    <property type="term" value="C:nuclear envelope"/>
    <property type="evidence" value="ECO:0007669"/>
    <property type="project" value="TreeGrafter"/>
</dbReference>
<evidence type="ECO:0000313" key="6">
    <source>
        <dbReference type="EMBL" id="CAH1407271.1"/>
    </source>
</evidence>
<keyword evidence="3" id="KW-0813">Transport</keyword>
<keyword evidence="7" id="KW-1185">Reference proteome</keyword>
<dbReference type="InterPro" id="IPR011989">
    <property type="entry name" value="ARM-like"/>
</dbReference>
<proteinExistence type="inferred from homology"/>
<feature type="domain" description="Importin N-terminal" evidence="5">
    <location>
        <begin position="25"/>
        <end position="92"/>
    </location>
</feature>
<evidence type="ECO:0000259" key="5">
    <source>
        <dbReference type="PROSITE" id="PS50166"/>
    </source>
</evidence>
<dbReference type="Pfam" id="PF03810">
    <property type="entry name" value="IBN_N"/>
    <property type="match status" value="1"/>
</dbReference>
<dbReference type="Pfam" id="PF08389">
    <property type="entry name" value="Xpo1"/>
    <property type="match status" value="1"/>
</dbReference>
<evidence type="ECO:0000256" key="4">
    <source>
        <dbReference type="ARBA" id="ARBA00023242"/>
    </source>
</evidence>
<sequence>MEINTLVLDTLQRAVSQDSRIFKPAEQKLQEWETQPGFYCLLKDIFCNQNIDVSARLIAVLLCKNGVDKYWRPNAPNALTEEEKTAIKTSIISNFHVAEKQIATHLAVLIAKIARHDWPHNWDQLMPTLMNAVKSDDLVTQQVALLCLHQVVKVLSTKRLPGDRRLFQEFSPAIFPYISQLWDTHSQCFFIRVLENQDEAHKPLEKAYLSLKILDKLTIQGFKAPHTVNDVNNFLKALFERCKAMLSIRPSLKPDHEVYASKYIVKSINILASLLEQHPFSFVDYITPTLEFTVFYTFTPSGEAFIFERFIIQCFNVIKSVILCQEFKPPKIIEETKEPLSLKAHQLKQAFFNSSTLTAICKRLVTHYFLLTPRDLELWDTDPESFATDEGGESWKYSLRASTEALFASVFHEYRDALTPFVVELVRENQSLVAPYDINAILLKDAVYNAVGIAAFDLFDVINFNDWFTTSLRVELEVQDNNYRIIRRRVACLVGIWAGVKMSSDLYPNVYSLMIQLLRSEEDMVVRLTAANTVRAVVDDFEFNLESFMDFLEPMFLSLFNLLKEALECDTKMRVLHILCFIVERVGVAIEPYYNSFVQYLPLLWHETEHHSMLRCAVVATLVHLVKAIGKINESEDVTNFILSVISLSTDVRQDCHVYLLEDGLELWQSVVETTAYPTPGLIQLFSNMPPLLEGNTEHLRLCMSIISAYVLLSPDDIIEVYGQTLINLFADMLTDMRTEGILLIMRVLELFMKVNSSKSSLLLKPLLPDIFGNIHKGEEFPMVMSVYLSILARVLLASQETFIEIMNKVSETVRQSPDEVLNKMLEVWLHKMPLITQMERKKLLGLALCSLLISNFRFVYEKFHGIVLAVTEVLNDITRTDEGGSRIDALLYLPDNDDASSYETEHEHRKKQLALEDPVHKIVLENYFRIQIEGLKRDVGPGEFEKFVATLDPDVLKQAREYVTL</sequence>
<comment type="subcellular location">
    <subcellularLocation>
        <location evidence="1">Nucleus</location>
    </subcellularLocation>
</comment>
<dbReference type="InterPro" id="IPR058669">
    <property type="entry name" value="TPR_IPO7/11-like"/>
</dbReference>
<dbReference type="PANTHER" id="PTHR10997:SF7">
    <property type="entry name" value="IMPORTIN-11"/>
    <property type="match status" value="1"/>
</dbReference>
<dbReference type="Proteomes" id="UP001152798">
    <property type="component" value="Chromosome 7"/>
</dbReference>
<dbReference type="InterPro" id="IPR001494">
    <property type="entry name" value="Importin-beta_N"/>
</dbReference>
<dbReference type="GO" id="GO:0006606">
    <property type="term" value="P:protein import into nucleus"/>
    <property type="evidence" value="ECO:0007669"/>
    <property type="project" value="TreeGrafter"/>
</dbReference>
<name>A0A9P0HTS4_NEZVI</name>
<dbReference type="EMBL" id="OV725083">
    <property type="protein sequence ID" value="CAH1407271.1"/>
    <property type="molecule type" value="Genomic_DNA"/>
</dbReference>
<gene>
    <name evidence="6" type="ORF">NEZAVI_LOCUS15033</name>
</gene>
<evidence type="ECO:0000256" key="3">
    <source>
        <dbReference type="ARBA" id="ARBA00022448"/>
    </source>
</evidence>
<keyword evidence="4" id="KW-0539">Nucleus</keyword>
<dbReference type="GO" id="GO:0031267">
    <property type="term" value="F:small GTPase binding"/>
    <property type="evidence" value="ECO:0007669"/>
    <property type="project" value="InterPro"/>
</dbReference>
<dbReference type="InterPro" id="IPR013598">
    <property type="entry name" value="Exportin-1/Importin-b-like"/>
</dbReference>
<dbReference type="SUPFAM" id="SSF48371">
    <property type="entry name" value="ARM repeat"/>
    <property type="match status" value="1"/>
</dbReference>
<comment type="similarity">
    <text evidence="2">Belongs to the importin beta family.</text>
</comment>
<dbReference type="OrthoDB" id="361693at2759"/>
<dbReference type="SMART" id="SM00913">
    <property type="entry name" value="IBN_N"/>
    <property type="match status" value="1"/>
</dbReference>
<dbReference type="GO" id="GO:0005829">
    <property type="term" value="C:cytosol"/>
    <property type="evidence" value="ECO:0007669"/>
    <property type="project" value="TreeGrafter"/>
</dbReference>
<dbReference type="InterPro" id="IPR016024">
    <property type="entry name" value="ARM-type_fold"/>
</dbReference>
<dbReference type="PROSITE" id="PS50166">
    <property type="entry name" value="IMPORTIN_B_NT"/>
    <property type="match status" value="1"/>
</dbReference>
<dbReference type="AlphaFoldDB" id="A0A9P0HTS4"/>
<evidence type="ECO:0000313" key="7">
    <source>
        <dbReference type="Proteomes" id="UP001152798"/>
    </source>
</evidence>
<evidence type="ECO:0000256" key="1">
    <source>
        <dbReference type="ARBA" id="ARBA00004123"/>
    </source>
</evidence>
<dbReference type="PANTHER" id="PTHR10997">
    <property type="entry name" value="IMPORTIN-7, 8, 11"/>
    <property type="match status" value="1"/>
</dbReference>
<reference evidence="6" key="1">
    <citation type="submission" date="2022-01" db="EMBL/GenBank/DDBJ databases">
        <authorList>
            <person name="King R."/>
        </authorList>
    </citation>
    <scope>NUCLEOTIDE SEQUENCE</scope>
</reference>
<organism evidence="6 7">
    <name type="scientific">Nezara viridula</name>
    <name type="common">Southern green stink bug</name>
    <name type="synonym">Cimex viridulus</name>
    <dbReference type="NCBI Taxonomy" id="85310"/>
    <lineage>
        <taxon>Eukaryota</taxon>
        <taxon>Metazoa</taxon>
        <taxon>Ecdysozoa</taxon>
        <taxon>Arthropoda</taxon>
        <taxon>Hexapoda</taxon>
        <taxon>Insecta</taxon>
        <taxon>Pterygota</taxon>
        <taxon>Neoptera</taxon>
        <taxon>Paraneoptera</taxon>
        <taxon>Hemiptera</taxon>
        <taxon>Heteroptera</taxon>
        <taxon>Panheteroptera</taxon>
        <taxon>Pentatomomorpha</taxon>
        <taxon>Pentatomoidea</taxon>
        <taxon>Pentatomidae</taxon>
        <taxon>Pentatominae</taxon>
        <taxon>Nezara</taxon>
    </lineage>
</organism>
<accession>A0A9P0HTS4</accession>
<evidence type="ECO:0000256" key="2">
    <source>
        <dbReference type="ARBA" id="ARBA00007991"/>
    </source>
</evidence>
<dbReference type="Gene3D" id="1.25.10.10">
    <property type="entry name" value="Leucine-rich Repeat Variant"/>
    <property type="match status" value="1"/>
</dbReference>